<evidence type="ECO:0000313" key="1">
    <source>
        <dbReference type="EMBL" id="QGV19658.1"/>
    </source>
</evidence>
<dbReference type="RefSeq" id="WP_003578735.1">
    <property type="nucleotide sequence ID" value="NZ_CP022954.1"/>
</dbReference>
<proteinExistence type="predicted"/>
<name>A0AAP9HJZ9_LACPA</name>
<dbReference type="AlphaFoldDB" id="A0AAP9HJZ9"/>
<gene>
    <name evidence="1" type="ORF">LCAKO_3171</name>
</gene>
<accession>A0AAP9HJZ9</accession>
<dbReference type="InterPro" id="IPR009061">
    <property type="entry name" value="DNA-bd_dom_put_sf"/>
</dbReference>
<reference evidence="1 2" key="1">
    <citation type="submission" date="2017-08" db="EMBL/GenBank/DDBJ databases">
        <title>Genome sequence, comparative genomics and functional analysis of the highly adhesive Lactobacillus paracasei Kobulty strain.</title>
        <authorList>
            <person name="Koryszewska-Baginska A."/>
            <person name="Grynberg M."/>
            <person name="Aleksandrzak-Piekarczyk T."/>
        </authorList>
    </citation>
    <scope>NUCLEOTIDE SEQUENCE [LARGE SCALE GENOMIC DNA]</scope>
    <source>
        <strain evidence="1 2">IBB3423</strain>
    </source>
</reference>
<dbReference type="SUPFAM" id="SSF46955">
    <property type="entry name" value="Putative DNA-binding domain"/>
    <property type="match status" value="1"/>
</dbReference>
<organism evidence="1 2">
    <name type="scientific">Lacticaseibacillus paracasei subsp. paracasei</name>
    <dbReference type="NCBI Taxonomy" id="47714"/>
    <lineage>
        <taxon>Bacteria</taxon>
        <taxon>Bacillati</taxon>
        <taxon>Bacillota</taxon>
        <taxon>Bacilli</taxon>
        <taxon>Lactobacillales</taxon>
        <taxon>Lactobacillaceae</taxon>
        <taxon>Lacticaseibacillus</taxon>
    </lineage>
</organism>
<evidence type="ECO:0008006" key="3">
    <source>
        <dbReference type="Google" id="ProtNLM"/>
    </source>
</evidence>
<evidence type="ECO:0000313" key="2">
    <source>
        <dbReference type="Proteomes" id="UP000423274"/>
    </source>
</evidence>
<protein>
    <recommendedName>
        <fullName evidence="3">Helix-turn-helix domain-containing protein</fullName>
    </recommendedName>
</protein>
<dbReference type="Proteomes" id="UP000423274">
    <property type="component" value="Chromosome"/>
</dbReference>
<dbReference type="EMBL" id="CP022954">
    <property type="protein sequence ID" value="QGV19658.1"/>
    <property type="molecule type" value="Genomic_DNA"/>
</dbReference>
<sequence length="91" mass="10482">MAIQVAMNLPDDFEEQIKRDMYSTALEAFKATAKKHPFAEYMQRKDAADYLGVSTGKLDQLTRQGLPTIIIDGFKLYRKASLDQWMLDHQI</sequence>